<evidence type="ECO:0000256" key="7">
    <source>
        <dbReference type="ARBA" id="ARBA00023136"/>
    </source>
</evidence>
<dbReference type="GO" id="GO:0005886">
    <property type="term" value="C:plasma membrane"/>
    <property type="evidence" value="ECO:0007669"/>
    <property type="project" value="UniProtKB-SubCell"/>
</dbReference>
<feature type="transmembrane region" description="Helical" evidence="8">
    <location>
        <begin position="265"/>
        <end position="286"/>
    </location>
</feature>
<dbReference type="PANTHER" id="PTHR33908">
    <property type="entry name" value="MANNOSYLTRANSFERASE YKCB-RELATED"/>
    <property type="match status" value="1"/>
</dbReference>
<name>A0A3S3UJM0_9SPHI</name>
<reference evidence="10 11" key="1">
    <citation type="submission" date="2019-01" db="EMBL/GenBank/DDBJ databases">
        <title>Mucilaginibacter antarcticum sp. nov., isolated from antarctic soil.</title>
        <authorList>
            <person name="Yan Y.-Q."/>
            <person name="Du Z.-J."/>
        </authorList>
    </citation>
    <scope>NUCLEOTIDE SEQUENCE [LARGE SCALE GENOMIC DNA]</scope>
    <source>
        <strain evidence="10 11">F01003</strain>
    </source>
</reference>
<dbReference type="Pfam" id="PF13231">
    <property type="entry name" value="PMT_2"/>
    <property type="match status" value="1"/>
</dbReference>
<dbReference type="GO" id="GO:0016763">
    <property type="term" value="F:pentosyltransferase activity"/>
    <property type="evidence" value="ECO:0007669"/>
    <property type="project" value="TreeGrafter"/>
</dbReference>
<comment type="caution">
    <text evidence="10">The sequence shown here is derived from an EMBL/GenBank/DDBJ whole genome shotgun (WGS) entry which is preliminary data.</text>
</comment>
<feature type="transmembrane region" description="Helical" evidence="8">
    <location>
        <begin position="15"/>
        <end position="33"/>
    </location>
</feature>
<dbReference type="GO" id="GO:0009103">
    <property type="term" value="P:lipopolysaccharide biosynthetic process"/>
    <property type="evidence" value="ECO:0007669"/>
    <property type="project" value="UniProtKB-ARBA"/>
</dbReference>
<evidence type="ECO:0000256" key="2">
    <source>
        <dbReference type="ARBA" id="ARBA00022475"/>
    </source>
</evidence>
<feature type="transmembrane region" description="Helical" evidence="8">
    <location>
        <begin position="189"/>
        <end position="208"/>
    </location>
</feature>
<dbReference type="EMBL" id="SBIW01000012">
    <property type="protein sequence ID" value="RWY47898.1"/>
    <property type="molecule type" value="Genomic_DNA"/>
</dbReference>
<comment type="subcellular location">
    <subcellularLocation>
        <location evidence="1">Cell membrane</location>
        <topology evidence="1">Multi-pass membrane protein</topology>
    </subcellularLocation>
</comment>
<feature type="transmembrane region" description="Helical" evidence="8">
    <location>
        <begin position="228"/>
        <end position="253"/>
    </location>
</feature>
<feature type="transmembrane region" description="Helical" evidence="8">
    <location>
        <begin position="292"/>
        <end position="309"/>
    </location>
</feature>
<feature type="domain" description="Glycosyltransferase RgtA/B/C/D-like" evidence="9">
    <location>
        <begin position="56"/>
        <end position="206"/>
    </location>
</feature>
<keyword evidence="5 8" id="KW-0812">Transmembrane</keyword>
<feature type="transmembrane region" description="Helical" evidence="8">
    <location>
        <begin position="152"/>
        <end position="177"/>
    </location>
</feature>
<keyword evidence="6 8" id="KW-1133">Transmembrane helix</keyword>
<accession>A0A3S3UJM0</accession>
<evidence type="ECO:0000256" key="3">
    <source>
        <dbReference type="ARBA" id="ARBA00022676"/>
    </source>
</evidence>
<evidence type="ECO:0000313" key="11">
    <source>
        <dbReference type="Proteomes" id="UP000286701"/>
    </source>
</evidence>
<keyword evidence="11" id="KW-1185">Reference proteome</keyword>
<dbReference type="OrthoDB" id="9813729at2"/>
<dbReference type="InterPro" id="IPR050297">
    <property type="entry name" value="LipidA_mod_glycosyltrf_83"/>
</dbReference>
<protein>
    <submittedName>
        <fullName evidence="10">Glycosyltransferase family 39 protein</fullName>
    </submittedName>
</protein>
<evidence type="ECO:0000256" key="6">
    <source>
        <dbReference type="ARBA" id="ARBA00022989"/>
    </source>
</evidence>
<evidence type="ECO:0000256" key="4">
    <source>
        <dbReference type="ARBA" id="ARBA00022679"/>
    </source>
</evidence>
<sequence length="573" mass="65979">MANTAGNPIQSNKPIWYFIACWTVLNLLQAAVLELHGDEAYYWLYAQKPDWGYFYHPPMMAVFIKIGYTLFHNEFGARLVAVLTNSLALYLLWLIVKKYTVTPKWFILLTSCVLVFHVYGFTTTPDAPLFFFAAVFYYFYQKYAEKDSWLTAFIIGVAVACLLYSKYHGILLVGFTVLSNFKLFKRPSFYLAIVTGLICFTPHILWQAQRNFPAVNYQLFERSSDKIYNVSFTIEYLSGQLLLGGILLSWYLFYKAFRTKITDVFSRALVFNAIGTFGFFCVNTFFANVQPHYTLIGFIPLVALVMINLHRNNNHPKWLFNVAIANIVLILVLRISLVLGLPFIKKVQALQTYFGFREWAAKVHEKAGDAWMVMDDGFQNPSKYDFYNHTLKGFAYDSRYYGRTMFDIWPMEDSLQHKRVYLVLSDPLQGYKTDTITGEVGTWYGAWVEDARTYQKIAIDTKTKPVTAHPGQKVEFDLSITNPYTYDVNFTNVGYTHPVYLEGCFFTGPTDIADVQQSDAGFNSISLNPGESKLYKTAVIAPREKGTYYLMFSIRTEPFRGSKNSRLIKFTVE</sequence>
<gene>
    <name evidence="10" type="ORF">EPL05_20100</name>
</gene>
<keyword evidence="3" id="KW-0328">Glycosyltransferase</keyword>
<feature type="transmembrane region" description="Helical" evidence="8">
    <location>
        <begin position="107"/>
        <end position="140"/>
    </location>
</feature>
<feature type="transmembrane region" description="Helical" evidence="8">
    <location>
        <begin position="318"/>
        <end position="344"/>
    </location>
</feature>
<feature type="transmembrane region" description="Helical" evidence="8">
    <location>
        <begin position="53"/>
        <end position="71"/>
    </location>
</feature>
<evidence type="ECO:0000256" key="5">
    <source>
        <dbReference type="ARBA" id="ARBA00022692"/>
    </source>
</evidence>
<evidence type="ECO:0000259" key="9">
    <source>
        <dbReference type="Pfam" id="PF13231"/>
    </source>
</evidence>
<keyword evidence="2" id="KW-1003">Cell membrane</keyword>
<dbReference type="InterPro" id="IPR038731">
    <property type="entry name" value="RgtA/B/C-like"/>
</dbReference>
<dbReference type="AlphaFoldDB" id="A0A3S3UJM0"/>
<proteinExistence type="predicted"/>
<evidence type="ECO:0000313" key="10">
    <source>
        <dbReference type="EMBL" id="RWY47898.1"/>
    </source>
</evidence>
<evidence type="ECO:0000256" key="1">
    <source>
        <dbReference type="ARBA" id="ARBA00004651"/>
    </source>
</evidence>
<dbReference type="Proteomes" id="UP000286701">
    <property type="component" value="Unassembled WGS sequence"/>
</dbReference>
<keyword evidence="7 8" id="KW-0472">Membrane</keyword>
<dbReference type="RefSeq" id="WP_128535792.1">
    <property type="nucleotide sequence ID" value="NZ_SBIW01000012.1"/>
</dbReference>
<organism evidence="10 11">
    <name type="scientific">Mucilaginibacter gilvus</name>
    <dbReference type="NCBI Taxonomy" id="2305909"/>
    <lineage>
        <taxon>Bacteria</taxon>
        <taxon>Pseudomonadati</taxon>
        <taxon>Bacteroidota</taxon>
        <taxon>Sphingobacteriia</taxon>
        <taxon>Sphingobacteriales</taxon>
        <taxon>Sphingobacteriaceae</taxon>
        <taxon>Mucilaginibacter</taxon>
    </lineage>
</organism>
<feature type="transmembrane region" description="Helical" evidence="8">
    <location>
        <begin position="77"/>
        <end position="95"/>
    </location>
</feature>
<dbReference type="PANTHER" id="PTHR33908:SF11">
    <property type="entry name" value="MEMBRANE PROTEIN"/>
    <property type="match status" value="1"/>
</dbReference>
<keyword evidence="4 10" id="KW-0808">Transferase</keyword>
<evidence type="ECO:0000256" key="8">
    <source>
        <dbReference type="SAM" id="Phobius"/>
    </source>
</evidence>